<accession>A0A1M6B9V0</accession>
<evidence type="ECO:0000256" key="12">
    <source>
        <dbReference type="PIRNR" id="PIRNR015601"/>
    </source>
</evidence>
<gene>
    <name evidence="15" type="ORF">SAMN05444373_1002116</name>
</gene>
<dbReference type="EMBL" id="FQZP01000002">
    <property type="protein sequence ID" value="SHI45358.1"/>
    <property type="molecule type" value="Genomic_DNA"/>
</dbReference>
<dbReference type="InterPro" id="IPR015947">
    <property type="entry name" value="PUA-like_sf"/>
</dbReference>
<keyword evidence="9 12" id="KW-0949">S-adenosyl-L-methionine</keyword>
<keyword evidence="5 12" id="KW-0963">Cytoplasm</keyword>
<evidence type="ECO:0000256" key="7">
    <source>
        <dbReference type="ARBA" id="ARBA00022603"/>
    </source>
</evidence>
<evidence type="ECO:0000256" key="11">
    <source>
        <dbReference type="ARBA" id="ARBA00047944"/>
    </source>
</evidence>
<dbReference type="GO" id="GO:0070042">
    <property type="term" value="F:rRNA (uridine-N3-)-methyltransferase activity"/>
    <property type="evidence" value="ECO:0007669"/>
    <property type="project" value="TreeGrafter"/>
</dbReference>
<keyword evidence="8 12" id="KW-0808">Transferase</keyword>
<dbReference type="Pfam" id="PF20260">
    <property type="entry name" value="PUA_4"/>
    <property type="match status" value="1"/>
</dbReference>
<comment type="subcellular location">
    <subcellularLocation>
        <location evidence="1 12">Cytoplasm</location>
    </subcellularLocation>
</comment>
<comment type="similarity">
    <text evidence="2 12">Belongs to the RNA methyltransferase RsmE family.</text>
</comment>
<evidence type="ECO:0000256" key="1">
    <source>
        <dbReference type="ARBA" id="ARBA00004496"/>
    </source>
</evidence>
<dbReference type="AlphaFoldDB" id="A0A1M6B9V0"/>
<evidence type="ECO:0000256" key="9">
    <source>
        <dbReference type="ARBA" id="ARBA00022691"/>
    </source>
</evidence>
<dbReference type="InterPro" id="IPR029026">
    <property type="entry name" value="tRNA_m1G_MTases_N"/>
</dbReference>
<evidence type="ECO:0000313" key="16">
    <source>
        <dbReference type="Proteomes" id="UP000324781"/>
    </source>
</evidence>
<keyword evidence="7 12" id="KW-0489">Methyltransferase</keyword>
<dbReference type="SUPFAM" id="SSF88697">
    <property type="entry name" value="PUA domain-like"/>
    <property type="match status" value="1"/>
</dbReference>
<dbReference type="NCBIfam" id="NF008692">
    <property type="entry name" value="PRK11713.1-5"/>
    <property type="match status" value="1"/>
</dbReference>
<dbReference type="InterPro" id="IPR006700">
    <property type="entry name" value="RsmE"/>
</dbReference>
<dbReference type="GO" id="GO:0005737">
    <property type="term" value="C:cytoplasm"/>
    <property type="evidence" value="ECO:0007669"/>
    <property type="project" value="UniProtKB-SubCell"/>
</dbReference>
<comment type="catalytic activity">
    <reaction evidence="11 12">
        <text>uridine(1498) in 16S rRNA + S-adenosyl-L-methionine = N(3)-methyluridine(1498) in 16S rRNA + S-adenosyl-L-homocysteine + H(+)</text>
        <dbReference type="Rhea" id="RHEA:42920"/>
        <dbReference type="Rhea" id="RHEA-COMP:10283"/>
        <dbReference type="Rhea" id="RHEA-COMP:10284"/>
        <dbReference type="ChEBI" id="CHEBI:15378"/>
        <dbReference type="ChEBI" id="CHEBI:57856"/>
        <dbReference type="ChEBI" id="CHEBI:59789"/>
        <dbReference type="ChEBI" id="CHEBI:65315"/>
        <dbReference type="ChEBI" id="CHEBI:74502"/>
        <dbReference type="EC" id="2.1.1.193"/>
    </reaction>
</comment>
<evidence type="ECO:0000256" key="3">
    <source>
        <dbReference type="ARBA" id="ARBA00012328"/>
    </source>
</evidence>
<dbReference type="GO" id="GO:0070475">
    <property type="term" value="P:rRNA base methylation"/>
    <property type="evidence" value="ECO:0007669"/>
    <property type="project" value="TreeGrafter"/>
</dbReference>
<dbReference type="EC" id="2.1.1.193" evidence="3 12"/>
<keyword evidence="16" id="KW-1185">Reference proteome</keyword>
<dbReference type="InterPro" id="IPR029028">
    <property type="entry name" value="Alpha/beta_knot_MTases"/>
</dbReference>
<organism evidence="15 16">
    <name type="scientific">Thermoclostridium caenicola</name>
    <dbReference type="NCBI Taxonomy" id="659425"/>
    <lineage>
        <taxon>Bacteria</taxon>
        <taxon>Bacillati</taxon>
        <taxon>Bacillota</taxon>
        <taxon>Clostridia</taxon>
        <taxon>Eubacteriales</taxon>
        <taxon>Oscillospiraceae</taxon>
        <taxon>Thermoclostridium</taxon>
    </lineage>
</organism>
<dbReference type="Proteomes" id="UP000324781">
    <property type="component" value="Unassembled WGS sequence"/>
</dbReference>
<dbReference type="PANTHER" id="PTHR30027:SF3">
    <property type="entry name" value="16S RRNA (URACIL(1498)-N(3))-METHYLTRANSFERASE"/>
    <property type="match status" value="1"/>
</dbReference>
<evidence type="ECO:0000256" key="2">
    <source>
        <dbReference type="ARBA" id="ARBA00005528"/>
    </source>
</evidence>
<dbReference type="PANTHER" id="PTHR30027">
    <property type="entry name" value="RIBOSOMAL RNA SMALL SUBUNIT METHYLTRANSFERASE E"/>
    <property type="match status" value="1"/>
</dbReference>
<comment type="function">
    <text evidence="10 12">Specifically methylates the N3 position of the uracil ring of uridine 1498 (m3U1498) in 16S rRNA. Acts on the fully assembled 30S ribosomal subunit.</text>
</comment>
<name>A0A1M6B9V0_9FIRM</name>
<keyword evidence="6 12" id="KW-0698">rRNA processing</keyword>
<dbReference type="RefSeq" id="WP_149677514.1">
    <property type="nucleotide sequence ID" value="NZ_DAONMB010000027.1"/>
</dbReference>
<evidence type="ECO:0000313" key="15">
    <source>
        <dbReference type="EMBL" id="SHI45358.1"/>
    </source>
</evidence>
<dbReference type="OrthoDB" id="9815641at2"/>
<evidence type="ECO:0000259" key="13">
    <source>
        <dbReference type="Pfam" id="PF04452"/>
    </source>
</evidence>
<proteinExistence type="inferred from homology"/>
<dbReference type="Gene3D" id="3.40.1280.10">
    <property type="match status" value="1"/>
</dbReference>
<reference evidence="15 16" key="1">
    <citation type="submission" date="2016-11" db="EMBL/GenBank/DDBJ databases">
        <authorList>
            <person name="Varghese N."/>
            <person name="Submissions S."/>
        </authorList>
    </citation>
    <scope>NUCLEOTIDE SEQUENCE [LARGE SCALE GENOMIC DNA]</scope>
    <source>
        <strain evidence="15 16">DSM 19027</strain>
    </source>
</reference>
<evidence type="ECO:0000256" key="5">
    <source>
        <dbReference type="ARBA" id="ARBA00022490"/>
    </source>
</evidence>
<dbReference type="SUPFAM" id="SSF75217">
    <property type="entry name" value="alpha/beta knot"/>
    <property type="match status" value="1"/>
</dbReference>
<dbReference type="InterPro" id="IPR046887">
    <property type="entry name" value="RsmE_PUA-like"/>
</dbReference>
<evidence type="ECO:0000256" key="4">
    <source>
        <dbReference type="ARBA" id="ARBA00013673"/>
    </source>
</evidence>
<dbReference type="PIRSF" id="PIRSF015601">
    <property type="entry name" value="MTase_slr0722"/>
    <property type="match status" value="1"/>
</dbReference>
<evidence type="ECO:0000259" key="14">
    <source>
        <dbReference type="Pfam" id="PF20260"/>
    </source>
</evidence>
<dbReference type="InterPro" id="IPR046886">
    <property type="entry name" value="RsmE_MTase_dom"/>
</dbReference>
<dbReference type="CDD" id="cd18084">
    <property type="entry name" value="RsmE-like"/>
    <property type="match status" value="1"/>
</dbReference>
<evidence type="ECO:0000256" key="8">
    <source>
        <dbReference type="ARBA" id="ARBA00022679"/>
    </source>
</evidence>
<evidence type="ECO:0000256" key="6">
    <source>
        <dbReference type="ARBA" id="ARBA00022552"/>
    </source>
</evidence>
<dbReference type="NCBIfam" id="TIGR00046">
    <property type="entry name" value="RsmE family RNA methyltransferase"/>
    <property type="match status" value="1"/>
</dbReference>
<evidence type="ECO:0000256" key="10">
    <source>
        <dbReference type="ARBA" id="ARBA00025699"/>
    </source>
</evidence>
<feature type="domain" description="Ribosomal RNA small subunit methyltransferase E methyltransferase" evidence="13">
    <location>
        <begin position="74"/>
        <end position="240"/>
    </location>
</feature>
<sequence>MHRFMVNPGQIGEGVVSIQGSDLKHLSQVLRLGKGDIIQVFDGNGMEYTARLTAIGRDQATAVIMESHPAGTEPCVRLTLYQGLPKMEKMDLIIQKAVELGVYRIVPVLTQRTVVQLDGSSTEKKMARWNRIAVEAAKQCGRACVPEIMNPLTLKEILRGFECPDLAIALYENEQKKCLKEVLKCYNINDIGNIALFIGPEGGFAEEEADAMHQAGIQTASLGNRILRTETAAISGISIIMYEMGEMQ</sequence>
<feature type="domain" description="Ribosomal RNA small subunit methyltransferase E PUA-like" evidence="14">
    <location>
        <begin position="18"/>
        <end position="64"/>
    </location>
</feature>
<dbReference type="Pfam" id="PF04452">
    <property type="entry name" value="Methyltrans_RNA"/>
    <property type="match status" value="1"/>
</dbReference>
<protein>
    <recommendedName>
        <fullName evidence="4 12">Ribosomal RNA small subunit methyltransferase E</fullName>
        <ecNumber evidence="3 12">2.1.1.193</ecNumber>
    </recommendedName>
</protein>